<dbReference type="OrthoDB" id="2503578at2759"/>
<dbReference type="VEuPathDB" id="FungiDB:MELLADRAFT_103868"/>
<dbReference type="SUPFAM" id="SSF52540">
    <property type="entry name" value="P-loop containing nucleoside triphosphate hydrolases"/>
    <property type="match status" value="1"/>
</dbReference>
<evidence type="ECO:0000313" key="2">
    <source>
        <dbReference type="Proteomes" id="UP000001072"/>
    </source>
</evidence>
<dbReference type="GeneID" id="18922093"/>
<gene>
    <name evidence="1" type="ORF">MELLADRAFT_103868</name>
</gene>
<evidence type="ECO:0008006" key="3">
    <source>
        <dbReference type="Google" id="ProtNLM"/>
    </source>
</evidence>
<dbReference type="EMBL" id="GL883096">
    <property type="protein sequence ID" value="EGG09927.1"/>
    <property type="molecule type" value="Genomic_DNA"/>
</dbReference>
<reference evidence="2" key="1">
    <citation type="journal article" date="2011" name="Proc. Natl. Acad. Sci. U.S.A.">
        <title>Obligate biotrophy features unraveled by the genomic analysis of rust fungi.</title>
        <authorList>
            <person name="Duplessis S."/>
            <person name="Cuomo C.A."/>
            <person name="Lin Y.-C."/>
            <person name="Aerts A."/>
            <person name="Tisserant E."/>
            <person name="Veneault-Fourrey C."/>
            <person name="Joly D.L."/>
            <person name="Hacquard S."/>
            <person name="Amselem J."/>
            <person name="Cantarel B.L."/>
            <person name="Chiu R."/>
            <person name="Coutinho P.M."/>
            <person name="Feau N."/>
            <person name="Field M."/>
            <person name="Frey P."/>
            <person name="Gelhaye E."/>
            <person name="Goldberg J."/>
            <person name="Grabherr M.G."/>
            <person name="Kodira C.D."/>
            <person name="Kohler A."/>
            <person name="Kuees U."/>
            <person name="Lindquist E.A."/>
            <person name="Lucas S.M."/>
            <person name="Mago R."/>
            <person name="Mauceli E."/>
            <person name="Morin E."/>
            <person name="Murat C."/>
            <person name="Pangilinan J.L."/>
            <person name="Park R."/>
            <person name="Pearson M."/>
            <person name="Quesneville H."/>
            <person name="Rouhier N."/>
            <person name="Sakthikumar S."/>
            <person name="Salamov A.A."/>
            <person name="Schmutz J."/>
            <person name="Selles B."/>
            <person name="Shapiro H."/>
            <person name="Tanguay P."/>
            <person name="Tuskan G.A."/>
            <person name="Henrissat B."/>
            <person name="Van de Peer Y."/>
            <person name="Rouze P."/>
            <person name="Ellis J.G."/>
            <person name="Dodds P.N."/>
            <person name="Schein J.E."/>
            <person name="Zhong S."/>
            <person name="Hamelin R.C."/>
            <person name="Grigoriev I.V."/>
            <person name="Szabo L.J."/>
            <person name="Martin F."/>
        </authorList>
    </citation>
    <scope>NUCLEOTIDE SEQUENCE [LARGE SCALE GENOMIC DNA]</scope>
    <source>
        <strain evidence="2">98AG31 / pathotype 3-4-7</strain>
    </source>
</reference>
<dbReference type="InterPro" id="IPR027417">
    <property type="entry name" value="P-loop_NTPase"/>
</dbReference>
<proteinExistence type="predicted"/>
<keyword evidence="2" id="KW-1185">Reference proteome</keyword>
<organism evidence="2">
    <name type="scientific">Melampsora larici-populina (strain 98AG31 / pathotype 3-4-7)</name>
    <name type="common">Poplar leaf rust fungus</name>
    <dbReference type="NCBI Taxonomy" id="747676"/>
    <lineage>
        <taxon>Eukaryota</taxon>
        <taxon>Fungi</taxon>
        <taxon>Dikarya</taxon>
        <taxon>Basidiomycota</taxon>
        <taxon>Pucciniomycotina</taxon>
        <taxon>Pucciniomycetes</taxon>
        <taxon>Pucciniales</taxon>
        <taxon>Melampsoraceae</taxon>
        <taxon>Melampsora</taxon>
    </lineage>
</organism>
<evidence type="ECO:0000313" key="1">
    <source>
        <dbReference type="EMBL" id="EGG09927.1"/>
    </source>
</evidence>
<dbReference type="Proteomes" id="UP000001072">
    <property type="component" value="Unassembled WGS sequence"/>
</dbReference>
<accession>F4RCU0</accession>
<dbReference type="AlphaFoldDB" id="F4RCU0"/>
<name>F4RCU0_MELLP</name>
<dbReference type="HOGENOM" id="CLU_103027_0_0_1"/>
<dbReference type="InParanoid" id="F4RCU0"/>
<protein>
    <recommendedName>
        <fullName evidence="3">Helicase C-terminal domain-containing protein</fullName>
    </recommendedName>
</protein>
<dbReference type="KEGG" id="mlr:MELLADRAFT_103868"/>
<sequence>MQTGEMVRPELRYIRVSMSEPLETAEDLLSIIPSETVVSNKELPRMLIYSGTIDRTLGVMRAVCNARGNPDDINNGISDCIRRYHSLTGEEDKKERAREFGVEEKFPILSCTPAFEFGQSFKPVKIVVIMGAMDPSISNLIGGRAGRNVDCGLVIHFVQPNMPNSPNTASEVVVTDTMNNEERMHAFRLTPCCLRAAYNMDMDILYRYIPMSLTDPGYLAEMERQRTAGMAVCRCSNCDPQGAARVLRLLPQTKAADLDALIKS</sequence>
<dbReference type="Gene3D" id="3.40.50.300">
    <property type="entry name" value="P-loop containing nucleotide triphosphate hydrolases"/>
    <property type="match status" value="1"/>
</dbReference>
<dbReference type="RefSeq" id="XP_007406981.1">
    <property type="nucleotide sequence ID" value="XM_007406919.1"/>
</dbReference>